<evidence type="ECO:0000313" key="4">
    <source>
        <dbReference type="Proteomes" id="UP000278422"/>
    </source>
</evidence>
<dbReference type="AlphaFoldDB" id="A0A3R8PL68"/>
<sequence>MVTVPNRRSAPSAARISIASTLAAASFVFSGVHPAGAVTPPMPQGYPIRGMYSTCTPQNSVARGYPAWHYGEIGRRYLSDGTLQFKNNTDDSISYTATVETGTNHTISANSAAKLPSGWNTTAKSDIGLKETNGWLEGETIGPVKLAPGDSFRVEYGVVEKDFISMFETCKGGYIQNDPSANVIRGTGPAERYAHAYIIHADGSVDDQALEIPARAPGANSRPVQGGYTSVSGPSLESVADPHHDKVVEPEEPLRRDPTWPHLDDACADGDKKWYPLDIKAIEPSFRKPGYSQDFLNWSRGRYTFSPVTDFIVGAEFNGYLNWRGREGRLPEGWLHSVGAVHRAYMPVGTPLKPVELAPGEKVRVEYGTRMLRVSYREIHCKDSSYSLVSDYPLATAPAGFWAEAHVTSPDGSTRTIDITPDDYESLPVPTQSNL</sequence>
<dbReference type="RefSeq" id="WP_125175103.1">
    <property type="nucleotide sequence ID" value="NZ_PQNL01000001.1"/>
</dbReference>
<comment type="caution">
    <text evidence="3">The sequence shown here is derived from an EMBL/GenBank/DDBJ whole genome shotgun (WGS) entry which is preliminary data.</text>
</comment>
<keyword evidence="2" id="KW-0732">Signal</keyword>
<protein>
    <recommendedName>
        <fullName evidence="5">Secreted protein</fullName>
    </recommendedName>
</protein>
<evidence type="ECO:0000256" key="1">
    <source>
        <dbReference type="SAM" id="MobiDB-lite"/>
    </source>
</evidence>
<accession>A0A3R8PL68</accession>
<proteinExistence type="predicted"/>
<feature type="compositionally biased region" description="Basic and acidic residues" evidence="1">
    <location>
        <begin position="240"/>
        <end position="262"/>
    </location>
</feature>
<feature type="region of interest" description="Disordered" evidence="1">
    <location>
        <begin position="408"/>
        <end position="435"/>
    </location>
</feature>
<feature type="signal peptide" evidence="2">
    <location>
        <begin position="1"/>
        <end position="37"/>
    </location>
</feature>
<name>A0A3R8PL68_9CORY</name>
<evidence type="ECO:0000256" key="2">
    <source>
        <dbReference type="SAM" id="SignalP"/>
    </source>
</evidence>
<dbReference type="Proteomes" id="UP000278422">
    <property type="component" value="Unassembled WGS sequence"/>
</dbReference>
<dbReference type="EMBL" id="PQNQ01000012">
    <property type="protein sequence ID" value="RRQ04043.1"/>
    <property type="molecule type" value="Genomic_DNA"/>
</dbReference>
<reference evidence="3 4" key="1">
    <citation type="submission" date="2018-01" db="EMBL/GenBank/DDBJ databases">
        <title>Twenty Corynebacterium bovis Genomes.</title>
        <authorList>
            <person name="Gulvik C.A."/>
        </authorList>
    </citation>
    <scope>NUCLEOTIDE SEQUENCE [LARGE SCALE GENOMIC DNA]</scope>
    <source>
        <strain evidence="3 4">16-2004</strain>
    </source>
</reference>
<keyword evidence="4" id="KW-1185">Reference proteome</keyword>
<gene>
    <name evidence="3" type="ORF">CXF42_05720</name>
</gene>
<organism evidence="3 4">
    <name type="scientific">Corynebacterium bovis</name>
    <dbReference type="NCBI Taxonomy" id="36808"/>
    <lineage>
        <taxon>Bacteria</taxon>
        <taxon>Bacillati</taxon>
        <taxon>Actinomycetota</taxon>
        <taxon>Actinomycetes</taxon>
        <taxon>Mycobacteriales</taxon>
        <taxon>Corynebacteriaceae</taxon>
        <taxon>Corynebacterium</taxon>
    </lineage>
</organism>
<feature type="chain" id="PRO_5018754087" description="Secreted protein" evidence="2">
    <location>
        <begin position="38"/>
        <end position="435"/>
    </location>
</feature>
<evidence type="ECO:0008006" key="5">
    <source>
        <dbReference type="Google" id="ProtNLM"/>
    </source>
</evidence>
<feature type="region of interest" description="Disordered" evidence="1">
    <location>
        <begin position="216"/>
        <end position="262"/>
    </location>
</feature>
<evidence type="ECO:0000313" key="3">
    <source>
        <dbReference type="EMBL" id="RRQ04043.1"/>
    </source>
</evidence>